<reference evidence="2 3" key="1">
    <citation type="journal article" date="2023" name="Sci. Data">
        <title>Genome assembly of the Korean intertidal mud-creeper Batillaria attramentaria.</title>
        <authorList>
            <person name="Patra A.K."/>
            <person name="Ho P.T."/>
            <person name="Jun S."/>
            <person name="Lee S.J."/>
            <person name="Kim Y."/>
            <person name="Won Y.J."/>
        </authorList>
    </citation>
    <scope>NUCLEOTIDE SEQUENCE [LARGE SCALE GENOMIC DNA]</scope>
    <source>
        <strain evidence="2">Wonlab-2016</strain>
    </source>
</reference>
<dbReference type="Proteomes" id="UP001519460">
    <property type="component" value="Unassembled WGS sequence"/>
</dbReference>
<feature type="non-terminal residue" evidence="2">
    <location>
        <position position="1"/>
    </location>
</feature>
<feature type="compositionally biased region" description="Polar residues" evidence="1">
    <location>
        <begin position="49"/>
        <end position="60"/>
    </location>
</feature>
<dbReference type="EMBL" id="JACVVK020000097">
    <property type="protein sequence ID" value="KAK7492997.1"/>
    <property type="molecule type" value="Genomic_DNA"/>
</dbReference>
<evidence type="ECO:0000313" key="2">
    <source>
        <dbReference type="EMBL" id="KAK7492997.1"/>
    </source>
</evidence>
<feature type="region of interest" description="Disordered" evidence="1">
    <location>
        <begin position="41"/>
        <end position="60"/>
    </location>
</feature>
<comment type="caution">
    <text evidence="2">The sequence shown here is derived from an EMBL/GenBank/DDBJ whole genome shotgun (WGS) entry which is preliminary data.</text>
</comment>
<accession>A0ABD0L0R8</accession>
<name>A0ABD0L0R8_9CAEN</name>
<keyword evidence="3" id="KW-1185">Reference proteome</keyword>
<gene>
    <name evidence="2" type="ORF">BaRGS_00015727</name>
</gene>
<evidence type="ECO:0000256" key="1">
    <source>
        <dbReference type="SAM" id="MobiDB-lite"/>
    </source>
</evidence>
<proteinExistence type="predicted"/>
<organism evidence="2 3">
    <name type="scientific">Batillaria attramentaria</name>
    <dbReference type="NCBI Taxonomy" id="370345"/>
    <lineage>
        <taxon>Eukaryota</taxon>
        <taxon>Metazoa</taxon>
        <taxon>Spiralia</taxon>
        <taxon>Lophotrochozoa</taxon>
        <taxon>Mollusca</taxon>
        <taxon>Gastropoda</taxon>
        <taxon>Caenogastropoda</taxon>
        <taxon>Sorbeoconcha</taxon>
        <taxon>Cerithioidea</taxon>
        <taxon>Batillariidae</taxon>
        <taxon>Batillaria</taxon>
    </lineage>
</organism>
<feature type="non-terminal residue" evidence="2">
    <location>
        <position position="60"/>
    </location>
</feature>
<dbReference type="AlphaFoldDB" id="A0ABD0L0R8"/>
<protein>
    <submittedName>
        <fullName evidence="2">Uncharacterized protein</fullName>
    </submittedName>
</protein>
<sequence length="60" mass="6587">GQNQVTSETTVYPSIFALHLKRRRTTAACIVFGWDKRKRGPRAGEVKATDNNTATASLPV</sequence>
<evidence type="ECO:0000313" key="3">
    <source>
        <dbReference type="Proteomes" id="UP001519460"/>
    </source>
</evidence>